<dbReference type="InterPro" id="IPR002938">
    <property type="entry name" value="FAD-bd"/>
</dbReference>
<keyword evidence="3" id="KW-0560">Oxidoreductase</keyword>
<evidence type="ECO:0000256" key="2">
    <source>
        <dbReference type="ARBA" id="ARBA00022827"/>
    </source>
</evidence>
<protein>
    <recommendedName>
        <fullName evidence="5">FAD-binding domain-containing protein</fullName>
    </recommendedName>
</protein>
<feature type="transmembrane region" description="Helical" evidence="4">
    <location>
        <begin position="365"/>
        <end position="387"/>
    </location>
</feature>
<dbReference type="Proteomes" id="UP000009131">
    <property type="component" value="Unassembled WGS sequence"/>
</dbReference>
<proteinExistence type="predicted"/>
<reference evidence="6 7" key="1">
    <citation type="journal article" date="2011" name="J. Gen. Appl. Microbiol.">
        <title>Draft genome sequencing of the enigmatic basidiomycete Mixia osmundae.</title>
        <authorList>
            <person name="Nishida H."/>
            <person name="Nagatsuka Y."/>
            <person name="Sugiyama J."/>
        </authorList>
    </citation>
    <scope>NUCLEOTIDE SEQUENCE [LARGE SCALE GENOMIC DNA]</scope>
    <source>
        <strain evidence="7">CBS 9802 / IAM 14324 / JCM 22182 / KY 12970</strain>
    </source>
</reference>
<keyword evidence="4" id="KW-0812">Transmembrane</keyword>
<keyword evidence="4" id="KW-0472">Membrane</keyword>
<dbReference type="Pfam" id="PF01494">
    <property type="entry name" value="FAD_binding_3"/>
    <property type="match status" value="1"/>
</dbReference>
<evidence type="ECO:0000259" key="5">
    <source>
        <dbReference type="Pfam" id="PF01494"/>
    </source>
</evidence>
<dbReference type="HOGENOM" id="CLU_009665_1_0_1"/>
<evidence type="ECO:0000256" key="1">
    <source>
        <dbReference type="ARBA" id="ARBA00022630"/>
    </source>
</evidence>
<name>G7E902_MIXOS</name>
<evidence type="ECO:0000313" key="6">
    <source>
        <dbReference type="EMBL" id="GAA99620.1"/>
    </source>
</evidence>
<dbReference type="InterPro" id="IPR036188">
    <property type="entry name" value="FAD/NAD-bd_sf"/>
</dbReference>
<organism evidence="6 7">
    <name type="scientific">Mixia osmundae (strain CBS 9802 / IAM 14324 / JCM 22182 / KY 12970)</name>
    <dbReference type="NCBI Taxonomy" id="764103"/>
    <lineage>
        <taxon>Eukaryota</taxon>
        <taxon>Fungi</taxon>
        <taxon>Dikarya</taxon>
        <taxon>Basidiomycota</taxon>
        <taxon>Pucciniomycotina</taxon>
        <taxon>Mixiomycetes</taxon>
        <taxon>Mixiales</taxon>
        <taxon>Mixiaceae</taxon>
        <taxon>Mixia</taxon>
    </lineage>
</organism>
<dbReference type="Gene3D" id="3.50.50.60">
    <property type="entry name" value="FAD/NAD(P)-binding domain"/>
    <property type="match status" value="1"/>
</dbReference>
<evidence type="ECO:0000256" key="4">
    <source>
        <dbReference type="SAM" id="Phobius"/>
    </source>
</evidence>
<comment type="caution">
    <text evidence="6">The sequence shown here is derived from an EMBL/GenBank/DDBJ whole genome shotgun (WGS) entry which is preliminary data.</text>
</comment>
<dbReference type="InParanoid" id="G7E902"/>
<dbReference type="SUPFAM" id="SSF51905">
    <property type="entry name" value="FAD/NAD(P)-binding domain"/>
    <property type="match status" value="1"/>
</dbReference>
<dbReference type="PANTHER" id="PTHR46865:SF2">
    <property type="entry name" value="MONOOXYGENASE"/>
    <property type="match status" value="1"/>
</dbReference>
<dbReference type="EMBL" id="BABT02000220">
    <property type="protein sequence ID" value="GAA99620.1"/>
    <property type="molecule type" value="Genomic_DNA"/>
</dbReference>
<dbReference type="OrthoDB" id="655030at2759"/>
<dbReference type="InterPro" id="IPR051704">
    <property type="entry name" value="FAD_aromatic-hydroxylase"/>
</dbReference>
<dbReference type="GO" id="GO:0016491">
    <property type="term" value="F:oxidoreductase activity"/>
    <property type="evidence" value="ECO:0007669"/>
    <property type="project" value="UniProtKB-KW"/>
</dbReference>
<dbReference type="STRING" id="764103.G7E902"/>
<evidence type="ECO:0000313" key="7">
    <source>
        <dbReference type="Proteomes" id="UP000009131"/>
    </source>
</evidence>
<dbReference type="eggNOG" id="ENOG502QTX9">
    <property type="taxonomic scope" value="Eukaryota"/>
</dbReference>
<dbReference type="AlphaFoldDB" id="G7E902"/>
<feature type="domain" description="FAD-binding" evidence="5">
    <location>
        <begin position="3"/>
        <end position="345"/>
    </location>
</feature>
<reference evidence="6 7" key="2">
    <citation type="journal article" date="2012" name="Open Biol.">
        <title>Characteristics of nucleosomes and linker DNA regions on the genome of the basidiomycete Mixia osmundae revealed by mono- and dinucleosome mapping.</title>
        <authorList>
            <person name="Nishida H."/>
            <person name="Kondo S."/>
            <person name="Matsumoto T."/>
            <person name="Suzuki Y."/>
            <person name="Yoshikawa H."/>
            <person name="Taylor T.D."/>
            <person name="Sugiyama J."/>
        </authorList>
    </citation>
    <scope>NUCLEOTIDE SEQUENCE [LARGE SCALE GENOMIC DNA]</scope>
    <source>
        <strain evidence="7">CBS 9802 / IAM 14324 / JCM 22182 / KY 12970</strain>
    </source>
</reference>
<keyword evidence="1" id="KW-0285">Flavoprotein</keyword>
<dbReference type="GO" id="GO:0071949">
    <property type="term" value="F:FAD binding"/>
    <property type="evidence" value="ECO:0007669"/>
    <property type="project" value="InterPro"/>
</dbReference>
<gene>
    <name evidence="6" type="primary">Mo06321</name>
    <name evidence="6" type="ORF">E5Q_06321</name>
</gene>
<dbReference type="Gene3D" id="3.30.9.10">
    <property type="entry name" value="D-Amino Acid Oxidase, subunit A, domain 2"/>
    <property type="match status" value="1"/>
</dbReference>
<accession>G7E902</accession>
<keyword evidence="2" id="KW-0274">FAD</keyword>
<keyword evidence="7" id="KW-1185">Reference proteome</keyword>
<dbReference type="RefSeq" id="XP_014568373.1">
    <property type="nucleotide sequence ID" value="XM_014712887.1"/>
</dbReference>
<dbReference type="OMA" id="YERRWRP"/>
<sequence>MSILVSGAGIGGPHFAYWATKAGFDVTVIEKAPKLRKSGQNVDIRDAALEIIKRTGTYEQILASSTGEEGLYVVDANNRVWGSWLVDKSGKNASPTSENEILRGTLADVLYQATKERVEYIFGDHITAVTDLDDGVQVGFASGKPERKFDLLVCADGMYSSTRKLIFPELGKTCLKSLGVVMAYFAVPLQKTDDMFARVWTTTAGRCLFIRPDKLGVMRSFLITRKTAIFDDIYKVSPEKQKQMFYEAWQGAGYETQRIIDGMMKDDDFYVQDVIQVKTETWSRGHSTLLGDAGYCPSVFTGMGTSLAILAGYVLAGELMVAKKGDKVDVAQALEGYQAKLRPYVLEVQQLPPGFPLLALPQSRLGALAVRVVFAIASLLTPLLVYLQGGGIELEYKLPAYEWPDAADK</sequence>
<evidence type="ECO:0000256" key="3">
    <source>
        <dbReference type="ARBA" id="ARBA00023002"/>
    </source>
</evidence>
<dbReference type="PANTHER" id="PTHR46865">
    <property type="entry name" value="OXIDOREDUCTASE-RELATED"/>
    <property type="match status" value="1"/>
</dbReference>
<keyword evidence="4" id="KW-1133">Transmembrane helix</keyword>